<dbReference type="InterPro" id="IPR033896">
    <property type="entry name" value="MEF2-like_N"/>
</dbReference>
<evidence type="ECO:0000259" key="8">
    <source>
        <dbReference type="PROSITE" id="PS50066"/>
    </source>
</evidence>
<dbReference type="InterPro" id="IPR036879">
    <property type="entry name" value="TF_MADSbox_sf"/>
</dbReference>
<comment type="subcellular location">
    <subcellularLocation>
        <location evidence="1">Nucleus</location>
    </subcellularLocation>
</comment>
<evidence type="ECO:0000313" key="11">
    <source>
        <dbReference type="Proteomes" id="UP000249390"/>
    </source>
</evidence>
<organism evidence="10 11">
    <name type="scientific">Cuscuta australis</name>
    <dbReference type="NCBI Taxonomy" id="267555"/>
    <lineage>
        <taxon>Eukaryota</taxon>
        <taxon>Viridiplantae</taxon>
        <taxon>Streptophyta</taxon>
        <taxon>Embryophyta</taxon>
        <taxon>Tracheophyta</taxon>
        <taxon>Spermatophyta</taxon>
        <taxon>Magnoliopsida</taxon>
        <taxon>eudicotyledons</taxon>
        <taxon>Gunneridae</taxon>
        <taxon>Pentapetalae</taxon>
        <taxon>asterids</taxon>
        <taxon>lamiids</taxon>
        <taxon>Solanales</taxon>
        <taxon>Convolvulaceae</taxon>
        <taxon>Cuscuteae</taxon>
        <taxon>Cuscuta</taxon>
        <taxon>Cuscuta subgen. Grammica</taxon>
        <taxon>Cuscuta sect. Cleistogrammica</taxon>
    </lineage>
</organism>
<evidence type="ECO:0000256" key="5">
    <source>
        <dbReference type="ARBA" id="ARBA00023242"/>
    </source>
</evidence>
<dbReference type="GO" id="GO:0045944">
    <property type="term" value="P:positive regulation of transcription by RNA polymerase II"/>
    <property type="evidence" value="ECO:0007669"/>
    <property type="project" value="InterPro"/>
</dbReference>
<keyword evidence="2" id="KW-0805">Transcription regulation</keyword>
<evidence type="ECO:0008006" key="12">
    <source>
        <dbReference type="Google" id="ProtNLM"/>
    </source>
</evidence>
<keyword evidence="7" id="KW-0175">Coiled coil</keyword>
<evidence type="ECO:0000256" key="3">
    <source>
        <dbReference type="ARBA" id="ARBA00023125"/>
    </source>
</evidence>
<name>A0A328D7T8_9ASTE</name>
<evidence type="ECO:0000256" key="4">
    <source>
        <dbReference type="ARBA" id="ARBA00023163"/>
    </source>
</evidence>
<dbReference type="Pfam" id="PF00319">
    <property type="entry name" value="SRF-TF"/>
    <property type="match status" value="1"/>
</dbReference>
<dbReference type="AlphaFoldDB" id="A0A328D7T8"/>
<dbReference type="GO" id="GO:0046983">
    <property type="term" value="F:protein dimerization activity"/>
    <property type="evidence" value="ECO:0007669"/>
    <property type="project" value="InterPro"/>
</dbReference>
<sequence>MGRGRVELKRIENRINRQVTFSKRRSGLIKKANEISVLCDAEVALIVFSTKGKLFEYASDSCMEKVLERYERYSYAERQSNPADLDSHGSWTLEHAKLKARMDILQTNQRHYEGENLESLSLKELQNLERQLDSALKNIRSRKNQVMFESISLHQKKDKALQDENNKLAKKIKEREKEIAEWETTQNDDMNSAAYGLPQHLINSFHLSERYHCGGVEYGEMEGNLPQQQPNTVIPQWMLSHINGYIK</sequence>
<evidence type="ECO:0000256" key="7">
    <source>
        <dbReference type="SAM" id="Coils"/>
    </source>
</evidence>
<protein>
    <recommendedName>
        <fullName evidence="12">MADS-box transcription factor</fullName>
    </recommendedName>
</protein>
<keyword evidence="3" id="KW-0238">DNA-binding</keyword>
<evidence type="ECO:0000259" key="9">
    <source>
        <dbReference type="PROSITE" id="PS51297"/>
    </source>
</evidence>
<comment type="function">
    <text evidence="6">Probable transcription factor.</text>
</comment>
<dbReference type="PANTHER" id="PTHR48019">
    <property type="entry name" value="SERUM RESPONSE FACTOR HOMOLOG"/>
    <property type="match status" value="1"/>
</dbReference>
<dbReference type="GO" id="GO:0005634">
    <property type="term" value="C:nucleus"/>
    <property type="evidence" value="ECO:0007669"/>
    <property type="project" value="UniProtKB-SubCell"/>
</dbReference>
<keyword evidence="4" id="KW-0804">Transcription</keyword>
<proteinExistence type="predicted"/>
<reference evidence="10 11" key="1">
    <citation type="submission" date="2018-06" db="EMBL/GenBank/DDBJ databases">
        <title>The Genome of Cuscuta australis (Dodder) Provides Insight into the Evolution of Plant Parasitism.</title>
        <authorList>
            <person name="Liu H."/>
        </authorList>
    </citation>
    <scope>NUCLEOTIDE SEQUENCE [LARGE SCALE GENOMIC DNA]</scope>
    <source>
        <strain evidence="11">cv. Yunnan</strain>
        <tissue evidence="10">Vines</tissue>
    </source>
</reference>
<dbReference type="GO" id="GO:0000977">
    <property type="term" value="F:RNA polymerase II transcription regulatory region sequence-specific DNA binding"/>
    <property type="evidence" value="ECO:0007669"/>
    <property type="project" value="InterPro"/>
</dbReference>
<dbReference type="SUPFAM" id="SSF55455">
    <property type="entry name" value="SRF-like"/>
    <property type="match status" value="1"/>
</dbReference>
<gene>
    <name evidence="10" type="ORF">DM860_010014</name>
</gene>
<dbReference type="Pfam" id="PF01486">
    <property type="entry name" value="K-box"/>
    <property type="match status" value="1"/>
</dbReference>
<dbReference type="InterPro" id="IPR002100">
    <property type="entry name" value="TF_MADSbox"/>
</dbReference>
<dbReference type="EMBL" id="NQVE01000188">
    <property type="protein sequence ID" value="RAL41220.1"/>
    <property type="molecule type" value="Genomic_DNA"/>
</dbReference>
<feature type="domain" description="K-box" evidence="9">
    <location>
        <begin position="88"/>
        <end position="178"/>
    </location>
</feature>
<dbReference type="InterPro" id="IPR002487">
    <property type="entry name" value="TF_Kbox"/>
</dbReference>
<feature type="coiled-coil region" evidence="7">
    <location>
        <begin position="118"/>
        <end position="185"/>
    </location>
</feature>
<dbReference type="SMART" id="SM00432">
    <property type="entry name" value="MADS"/>
    <property type="match status" value="1"/>
</dbReference>
<evidence type="ECO:0000256" key="1">
    <source>
        <dbReference type="ARBA" id="ARBA00004123"/>
    </source>
</evidence>
<dbReference type="InterPro" id="IPR050142">
    <property type="entry name" value="MADS-box/MEF2_TF"/>
</dbReference>
<evidence type="ECO:0000256" key="6">
    <source>
        <dbReference type="ARBA" id="ARBA00037260"/>
    </source>
</evidence>
<dbReference type="PRINTS" id="PR00404">
    <property type="entry name" value="MADSDOMAIN"/>
</dbReference>
<comment type="caution">
    <text evidence="10">The sequence shown here is derived from an EMBL/GenBank/DDBJ whole genome shotgun (WGS) entry which is preliminary data.</text>
</comment>
<keyword evidence="5" id="KW-0539">Nucleus</keyword>
<dbReference type="Proteomes" id="UP000249390">
    <property type="component" value="Unassembled WGS sequence"/>
</dbReference>
<dbReference type="PROSITE" id="PS50066">
    <property type="entry name" value="MADS_BOX_2"/>
    <property type="match status" value="1"/>
</dbReference>
<accession>A0A328D7T8</accession>
<dbReference type="CDD" id="cd00265">
    <property type="entry name" value="MADS_MEF2_like"/>
    <property type="match status" value="1"/>
</dbReference>
<evidence type="ECO:0000313" key="10">
    <source>
        <dbReference type="EMBL" id="RAL41220.1"/>
    </source>
</evidence>
<keyword evidence="11" id="KW-1185">Reference proteome</keyword>
<evidence type="ECO:0000256" key="2">
    <source>
        <dbReference type="ARBA" id="ARBA00023015"/>
    </source>
</evidence>
<dbReference type="PROSITE" id="PS00350">
    <property type="entry name" value="MADS_BOX_1"/>
    <property type="match status" value="1"/>
</dbReference>
<dbReference type="PROSITE" id="PS51297">
    <property type="entry name" value="K_BOX"/>
    <property type="match status" value="1"/>
</dbReference>
<feature type="domain" description="MADS-box" evidence="8">
    <location>
        <begin position="1"/>
        <end position="61"/>
    </location>
</feature>
<dbReference type="GO" id="GO:0003700">
    <property type="term" value="F:DNA-binding transcription factor activity"/>
    <property type="evidence" value="ECO:0007669"/>
    <property type="project" value="InterPro"/>
</dbReference>
<dbReference type="FunFam" id="3.40.1810.10:FF:000003">
    <property type="entry name" value="MADS-box transcription factor MADS-MC"/>
    <property type="match status" value="1"/>
</dbReference>
<dbReference type="Gene3D" id="3.40.1810.10">
    <property type="entry name" value="Transcription factor, MADS-box"/>
    <property type="match status" value="1"/>
</dbReference>